<dbReference type="PANTHER" id="PTHR11351">
    <property type="entry name" value="ACYL-COA DESATURASE"/>
    <property type="match status" value="1"/>
</dbReference>
<protein>
    <recommendedName>
        <fullName evidence="14">Fatty acid desaturase domain-containing protein</fullName>
    </recommendedName>
</protein>
<keyword evidence="4 12" id="KW-0812">Transmembrane</keyword>
<dbReference type="InterPro" id="IPR005804">
    <property type="entry name" value="FA_desaturase_dom"/>
</dbReference>
<comment type="similarity">
    <text evidence="2 12">Belongs to the fatty acid desaturase type 1 family.</text>
</comment>
<dbReference type="OrthoDB" id="10260134at2759"/>
<feature type="transmembrane region" description="Helical" evidence="13">
    <location>
        <begin position="174"/>
        <end position="192"/>
    </location>
</feature>
<reference evidence="15 16" key="1">
    <citation type="submission" date="2017-12" db="EMBL/GenBank/DDBJ databases">
        <title>Hemimetabolous genomes reveal molecular basis of termite eusociality.</title>
        <authorList>
            <person name="Harrison M.C."/>
            <person name="Jongepier E."/>
            <person name="Robertson H.M."/>
            <person name="Arning N."/>
            <person name="Bitard-Feildel T."/>
            <person name="Chao H."/>
            <person name="Childers C.P."/>
            <person name="Dinh H."/>
            <person name="Doddapaneni H."/>
            <person name="Dugan S."/>
            <person name="Gowin J."/>
            <person name="Greiner C."/>
            <person name="Han Y."/>
            <person name="Hu H."/>
            <person name="Hughes D.S.T."/>
            <person name="Huylmans A.-K."/>
            <person name="Kemena C."/>
            <person name="Kremer L.P.M."/>
            <person name="Lee S.L."/>
            <person name="Lopez-Ezquerra A."/>
            <person name="Mallet L."/>
            <person name="Monroy-Kuhn J.M."/>
            <person name="Moser A."/>
            <person name="Murali S.C."/>
            <person name="Muzny D.M."/>
            <person name="Otani S."/>
            <person name="Piulachs M.-D."/>
            <person name="Poelchau M."/>
            <person name="Qu J."/>
            <person name="Schaub F."/>
            <person name="Wada-Katsumata A."/>
            <person name="Worley K.C."/>
            <person name="Xie Q."/>
            <person name="Ylla G."/>
            <person name="Poulsen M."/>
            <person name="Gibbs R.A."/>
            <person name="Schal C."/>
            <person name="Richards S."/>
            <person name="Belles X."/>
            <person name="Korb J."/>
            <person name="Bornberg-Bauer E."/>
        </authorList>
    </citation>
    <scope>NUCLEOTIDE SEQUENCE [LARGE SCALE GENOMIC DNA]</scope>
    <source>
        <tissue evidence="15">Whole body</tissue>
    </source>
</reference>
<organism evidence="15 16">
    <name type="scientific">Cryptotermes secundus</name>
    <dbReference type="NCBI Taxonomy" id="105785"/>
    <lineage>
        <taxon>Eukaryota</taxon>
        <taxon>Metazoa</taxon>
        <taxon>Ecdysozoa</taxon>
        <taxon>Arthropoda</taxon>
        <taxon>Hexapoda</taxon>
        <taxon>Insecta</taxon>
        <taxon>Pterygota</taxon>
        <taxon>Neoptera</taxon>
        <taxon>Polyneoptera</taxon>
        <taxon>Dictyoptera</taxon>
        <taxon>Blattodea</taxon>
        <taxon>Blattoidea</taxon>
        <taxon>Termitoidae</taxon>
        <taxon>Kalotermitidae</taxon>
        <taxon>Cryptotermitinae</taxon>
        <taxon>Cryptotermes</taxon>
    </lineage>
</organism>
<dbReference type="PRINTS" id="PR00075">
    <property type="entry name" value="FACDDSATRASE"/>
</dbReference>
<evidence type="ECO:0000256" key="13">
    <source>
        <dbReference type="SAM" id="Phobius"/>
    </source>
</evidence>
<dbReference type="InterPro" id="IPR015876">
    <property type="entry name" value="Acyl-CoA_DS"/>
</dbReference>
<evidence type="ECO:0000313" key="15">
    <source>
        <dbReference type="EMBL" id="PNF23356.1"/>
    </source>
</evidence>
<dbReference type="CDD" id="cd03505">
    <property type="entry name" value="Delta9-FADS-like"/>
    <property type="match status" value="1"/>
</dbReference>
<evidence type="ECO:0000256" key="11">
    <source>
        <dbReference type="ARBA" id="ARBA00023160"/>
    </source>
</evidence>
<dbReference type="Proteomes" id="UP000235965">
    <property type="component" value="Unassembled WGS sequence"/>
</dbReference>
<sequence length="333" mass="38089">MHISSLEKPDKSINGKPQSKYKREIVWRNVFAHLMIHLMGLYGLYVFIVSAKILTCAYAFMMLIGTGMGVTIGAHRFFTHQSFKANFPFRCVMAAMFTMSGENSICTWVRDHRQHHKYTDTDADPHNSTRGFFFSHCGWLMVRKHPEVIEKGKTIDISDLMADPVVRFQEKHYVLLYIALNTAAIMVPYLLWGESLQVSFWTTYALRITFVYNSSWLVNSLAHLHGIKPYNKKIKAVENLLVSLLTGGEGWHNFHHIFPSDYRAAEYGKAYDLSTILLDSMEKLGLVYDLRLTPQHLVNKWAKNFGDGSHPLGGEEEVTLATQDTPLSTNKHL</sequence>
<gene>
    <name evidence="15" type="ORF">B7P43_G13180</name>
</gene>
<name>A0A2J7Q453_9NEOP</name>
<accession>A0A2J7Q453</accession>
<dbReference type="GO" id="GO:0004768">
    <property type="term" value="F:stearoyl-CoA 9-desaturase activity"/>
    <property type="evidence" value="ECO:0007669"/>
    <property type="project" value="TreeGrafter"/>
</dbReference>
<dbReference type="STRING" id="105785.A0A2J7Q453"/>
<keyword evidence="7 12" id="KW-0560">Oxidoreductase</keyword>
<feature type="transmembrane region" description="Helical" evidence="13">
    <location>
        <begin position="57"/>
        <end position="78"/>
    </location>
</feature>
<evidence type="ECO:0000256" key="2">
    <source>
        <dbReference type="ARBA" id="ARBA00009295"/>
    </source>
</evidence>
<dbReference type="GO" id="GO:0005789">
    <property type="term" value="C:endoplasmic reticulum membrane"/>
    <property type="evidence" value="ECO:0007669"/>
    <property type="project" value="TreeGrafter"/>
</dbReference>
<keyword evidence="3 12" id="KW-0444">Lipid biosynthesis</keyword>
<keyword evidence="5" id="KW-0276">Fatty acid metabolism</keyword>
<evidence type="ECO:0000256" key="12">
    <source>
        <dbReference type="RuleBase" id="RU000581"/>
    </source>
</evidence>
<evidence type="ECO:0000256" key="6">
    <source>
        <dbReference type="ARBA" id="ARBA00022989"/>
    </source>
</evidence>
<keyword evidence="9" id="KW-0443">Lipid metabolism</keyword>
<dbReference type="GO" id="GO:0006636">
    <property type="term" value="P:unsaturated fatty acid biosynthetic process"/>
    <property type="evidence" value="ECO:0007669"/>
    <property type="project" value="TreeGrafter"/>
</dbReference>
<evidence type="ECO:0000256" key="8">
    <source>
        <dbReference type="ARBA" id="ARBA00023004"/>
    </source>
</evidence>
<dbReference type="PANTHER" id="PTHR11351:SF92">
    <property type="entry name" value="ACYL-COA DESATURASE 2-LIKE PROTEIN"/>
    <property type="match status" value="1"/>
</dbReference>
<proteinExistence type="inferred from homology"/>
<comment type="cofactor">
    <cofactor evidence="12">
        <name>Fe(2+)</name>
        <dbReference type="ChEBI" id="CHEBI:29033"/>
    </cofactor>
</comment>
<dbReference type="EMBL" id="NEVH01018390">
    <property type="protein sequence ID" value="PNF23356.1"/>
    <property type="molecule type" value="Genomic_DNA"/>
</dbReference>
<feature type="domain" description="Fatty acid desaturase" evidence="14">
    <location>
        <begin position="57"/>
        <end position="260"/>
    </location>
</feature>
<dbReference type="InParanoid" id="A0A2J7Q453"/>
<evidence type="ECO:0000259" key="14">
    <source>
        <dbReference type="Pfam" id="PF00487"/>
    </source>
</evidence>
<evidence type="ECO:0000256" key="3">
    <source>
        <dbReference type="ARBA" id="ARBA00022516"/>
    </source>
</evidence>
<keyword evidence="8" id="KW-0408">Iron</keyword>
<evidence type="ECO:0000256" key="7">
    <source>
        <dbReference type="ARBA" id="ARBA00023002"/>
    </source>
</evidence>
<comment type="subcellular location">
    <subcellularLocation>
        <location evidence="1">Membrane</location>
        <topology evidence="1">Multi-pass membrane protein</topology>
    </subcellularLocation>
</comment>
<evidence type="ECO:0000313" key="16">
    <source>
        <dbReference type="Proteomes" id="UP000235965"/>
    </source>
</evidence>
<evidence type="ECO:0000256" key="1">
    <source>
        <dbReference type="ARBA" id="ARBA00004141"/>
    </source>
</evidence>
<comment type="domain">
    <text evidence="12">The histidine box domains are involved in binding the catalytic metal ions.</text>
</comment>
<keyword evidence="16" id="KW-1185">Reference proteome</keyword>
<comment type="caution">
    <text evidence="15">The sequence shown here is derived from an EMBL/GenBank/DDBJ whole genome shotgun (WGS) entry which is preliminary data.</text>
</comment>
<dbReference type="AlphaFoldDB" id="A0A2J7Q453"/>
<keyword evidence="11 12" id="KW-0275">Fatty acid biosynthesis</keyword>
<feature type="transmembrane region" description="Helical" evidence="13">
    <location>
        <begin position="30"/>
        <end position="51"/>
    </location>
</feature>
<keyword evidence="10 13" id="KW-0472">Membrane</keyword>
<keyword evidence="6 13" id="KW-1133">Transmembrane helix</keyword>
<dbReference type="Pfam" id="PF00487">
    <property type="entry name" value="FA_desaturase"/>
    <property type="match status" value="1"/>
</dbReference>
<evidence type="ECO:0000256" key="5">
    <source>
        <dbReference type="ARBA" id="ARBA00022832"/>
    </source>
</evidence>
<evidence type="ECO:0000256" key="4">
    <source>
        <dbReference type="ARBA" id="ARBA00022692"/>
    </source>
</evidence>
<dbReference type="GO" id="GO:0005506">
    <property type="term" value="F:iron ion binding"/>
    <property type="evidence" value="ECO:0007669"/>
    <property type="project" value="TreeGrafter"/>
</dbReference>
<evidence type="ECO:0000256" key="9">
    <source>
        <dbReference type="ARBA" id="ARBA00023098"/>
    </source>
</evidence>
<evidence type="ECO:0000256" key="10">
    <source>
        <dbReference type="ARBA" id="ARBA00023136"/>
    </source>
</evidence>